<evidence type="ECO:0000313" key="3">
    <source>
        <dbReference type="Proteomes" id="UP001596380"/>
    </source>
</evidence>
<name>A0ABW2CSU4_9ACTN</name>
<dbReference type="EMBL" id="JBHSXS010000032">
    <property type="protein sequence ID" value="MFC6884899.1"/>
    <property type="molecule type" value="Genomic_DNA"/>
</dbReference>
<evidence type="ECO:0000256" key="1">
    <source>
        <dbReference type="SAM" id="MobiDB-lite"/>
    </source>
</evidence>
<accession>A0ABW2CSU4</accession>
<feature type="region of interest" description="Disordered" evidence="1">
    <location>
        <begin position="155"/>
        <end position="177"/>
    </location>
</feature>
<proteinExistence type="predicted"/>
<feature type="compositionally biased region" description="Low complexity" evidence="1">
    <location>
        <begin position="166"/>
        <end position="177"/>
    </location>
</feature>
<evidence type="ECO:0008006" key="4">
    <source>
        <dbReference type="Google" id="ProtNLM"/>
    </source>
</evidence>
<keyword evidence="3" id="KW-1185">Reference proteome</keyword>
<comment type="caution">
    <text evidence="2">The sequence shown here is derived from an EMBL/GenBank/DDBJ whole genome shotgun (WGS) entry which is preliminary data.</text>
</comment>
<reference evidence="3" key="1">
    <citation type="journal article" date="2019" name="Int. J. Syst. Evol. Microbiol.">
        <title>The Global Catalogue of Microorganisms (GCM) 10K type strain sequencing project: providing services to taxonomists for standard genome sequencing and annotation.</title>
        <authorList>
            <consortium name="The Broad Institute Genomics Platform"/>
            <consortium name="The Broad Institute Genome Sequencing Center for Infectious Disease"/>
            <person name="Wu L."/>
            <person name="Ma J."/>
        </authorList>
    </citation>
    <scope>NUCLEOTIDE SEQUENCE [LARGE SCALE GENOMIC DNA]</scope>
    <source>
        <strain evidence="3">JCM 3369</strain>
    </source>
</reference>
<dbReference type="RefSeq" id="WP_175250064.1">
    <property type="nucleotide sequence ID" value="NZ_JBHSXE010000001.1"/>
</dbReference>
<evidence type="ECO:0000313" key="2">
    <source>
        <dbReference type="EMBL" id="MFC6884899.1"/>
    </source>
</evidence>
<sequence length="177" mass="19249">MDTAHTSTTTDSTTAATTGTEGGADASVERVQVHYGNVKKLGNWTSASRFEVRARRGMAVIDLRSPRIPEGTIEVAVDLDHSMVKLLVPQDARIDHWDLRYTGRGRVKDWTGEDGEGRRVRVTGEVRHGEIRVHRGGVATLSAMFSREFVRDARRAHREGTTPTVADPAGAASADSA</sequence>
<organism evidence="2 3">
    <name type="scientific">Actinomadura yumaensis</name>
    <dbReference type="NCBI Taxonomy" id="111807"/>
    <lineage>
        <taxon>Bacteria</taxon>
        <taxon>Bacillati</taxon>
        <taxon>Actinomycetota</taxon>
        <taxon>Actinomycetes</taxon>
        <taxon>Streptosporangiales</taxon>
        <taxon>Thermomonosporaceae</taxon>
        <taxon>Actinomadura</taxon>
    </lineage>
</organism>
<dbReference type="Proteomes" id="UP001596380">
    <property type="component" value="Unassembled WGS sequence"/>
</dbReference>
<feature type="region of interest" description="Disordered" evidence="1">
    <location>
        <begin position="1"/>
        <end position="25"/>
    </location>
</feature>
<gene>
    <name evidence="2" type="ORF">ACFQKB_34425</name>
</gene>
<protein>
    <recommendedName>
        <fullName evidence="4">SRPBCC family protein</fullName>
    </recommendedName>
</protein>